<evidence type="ECO:0000256" key="1">
    <source>
        <dbReference type="ARBA" id="ARBA00006888"/>
    </source>
</evidence>
<dbReference type="PANTHER" id="PTHR31841:SF1">
    <property type="entry name" value="PROTEIN FAM72A-RELATED"/>
    <property type="match status" value="1"/>
</dbReference>
<reference evidence="3 4" key="1">
    <citation type="submission" date="2024-04" db="EMBL/GenBank/DDBJ databases">
        <title>genome sequences of Mucor flavus KT1a and Helicostylum pulchrum KT1b strains isolation_sourced from the surface of a dry-aged beef.</title>
        <authorList>
            <person name="Toyotome T."/>
            <person name="Hosono M."/>
            <person name="Torimaru M."/>
            <person name="Fukuda K."/>
            <person name="Mikami N."/>
        </authorList>
    </citation>
    <scope>NUCLEOTIDE SEQUENCE [LARGE SCALE GENOMIC DNA]</scope>
    <source>
        <strain evidence="3 4">KT1b</strain>
    </source>
</reference>
<protein>
    <recommendedName>
        <fullName evidence="5">Protein fam72a</fullName>
    </recommendedName>
</protein>
<dbReference type="Pfam" id="PF14976">
    <property type="entry name" value="YPEH2ZP"/>
    <property type="match status" value="1"/>
</dbReference>
<evidence type="ECO:0008006" key="5">
    <source>
        <dbReference type="Google" id="ProtNLM"/>
    </source>
</evidence>
<evidence type="ECO:0000313" key="4">
    <source>
        <dbReference type="Proteomes" id="UP001476247"/>
    </source>
</evidence>
<sequence length="213" mass="24525">MESARVRLPRPRNSSAYNDSARRLSNEEQRRTSFQRFTFPNITPPSVVQSQRRSSQQHVRASQYISDHPGLVTPVKPVYKLNCRHCSTTICARGMKAILLADTTIELYSTDTPSQSIHVLEKDYLTRSCHCRIRDVACLECGNVIGYHVVSPCSQCLDACNNGHFWMFHSSACQPAERHDRNKQIMLWNNLPRAEMDMEFMMGTRIPYDQLCR</sequence>
<dbReference type="EMBL" id="BAABUJ010000011">
    <property type="protein sequence ID" value="GAA5799037.1"/>
    <property type="molecule type" value="Genomic_DNA"/>
</dbReference>
<accession>A0ABP9XW86</accession>
<dbReference type="Proteomes" id="UP001476247">
    <property type="component" value="Unassembled WGS sequence"/>
</dbReference>
<keyword evidence="4" id="KW-1185">Reference proteome</keyword>
<dbReference type="InterPro" id="IPR026768">
    <property type="entry name" value="YPEH2ZP"/>
</dbReference>
<comment type="caution">
    <text evidence="3">The sequence shown here is derived from an EMBL/GenBank/DDBJ whole genome shotgun (WGS) entry which is preliminary data.</text>
</comment>
<name>A0ABP9XW86_9FUNG</name>
<organism evidence="3 4">
    <name type="scientific">Helicostylum pulchrum</name>
    <dbReference type="NCBI Taxonomy" id="562976"/>
    <lineage>
        <taxon>Eukaryota</taxon>
        <taxon>Fungi</taxon>
        <taxon>Fungi incertae sedis</taxon>
        <taxon>Mucoromycota</taxon>
        <taxon>Mucoromycotina</taxon>
        <taxon>Mucoromycetes</taxon>
        <taxon>Mucorales</taxon>
        <taxon>Mucorineae</taxon>
        <taxon>Mucoraceae</taxon>
        <taxon>Helicostylum</taxon>
    </lineage>
</organism>
<evidence type="ECO:0000313" key="3">
    <source>
        <dbReference type="EMBL" id="GAA5799037.1"/>
    </source>
</evidence>
<comment type="similarity">
    <text evidence="1">Belongs to the FAM72 family.</text>
</comment>
<feature type="region of interest" description="Disordered" evidence="2">
    <location>
        <begin position="1"/>
        <end position="33"/>
    </location>
</feature>
<gene>
    <name evidence="3" type="ORF">HPULCUR_004446</name>
</gene>
<proteinExistence type="inferred from homology"/>
<dbReference type="PANTHER" id="PTHR31841">
    <property type="entry name" value="PROTEIN FAM72A-RELATED"/>
    <property type="match status" value="1"/>
</dbReference>
<feature type="compositionally biased region" description="Basic and acidic residues" evidence="2">
    <location>
        <begin position="20"/>
        <end position="31"/>
    </location>
</feature>
<evidence type="ECO:0000256" key="2">
    <source>
        <dbReference type="SAM" id="MobiDB-lite"/>
    </source>
</evidence>